<dbReference type="Proteomes" id="UP000285712">
    <property type="component" value="Unassembled WGS sequence"/>
</dbReference>
<dbReference type="EMBL" id="QUTG01000749">
    <property type="protein sequence ID" value="RHZ01428.1"/>
    <property type="molecule type" value="Genomic_DNA"/>
</dbReference>
<proteinExistence type="predicted"/>
<gene>
    <name evidence="1" type="ORF">DYB35_012564</name>
</gene>
<evidence type="ECO:0000313" key="1">
    <source>
        <dbReference type="EMBL" id="RHZ01428.1"/>
    </source>
</evidence>
<evidence type="ECO:0000313" key="2">
    <source>
        <dbReference type="Proteomes" id="UP000285712"/>
    </source>
</evidence>
<organism evidence="1 2">
    <name type="scientific">Aphanomyces astaci</name>
    <name type="common">Crayfish plague agent</name>
    <dbReference type="NCBI Taxonomy" id="112090"/>
    <lineage>
        <taxon>Eukaryota</taxon>
        <taxon>Sar</taxon>
        <taxon>Stramenopiles</taxon>
        <taxon>Oomycota</taxon>
        <taxon>Saprolegniomycetes</taxon>
        <taxon>Saprolegniales</taxon>
        <taxon>Verrucalvaceae</taxon>
        <taxon>Aphanomyces</taxon>
    </lineage>
</organism>
<comment type="caution">
    <text evidence="1">The sequence shown here is derived from an EMBL/GenBank/DDBJ whole genome shotgun (WGS) entry which is preliminary data.</text>
</comment>
<protein>
    <submittedName>
        <fullName evidence="1">Uncharacterized protein</fullName>
    </submittedName>
</protein>
<accession>A0A3R6WWG3</accession>
<reference evidence="1 2" key="1">
    <citation type="submission" date="2018-08" db="EMBL/GenBank/DDBJ databases">
        <title>Aphanomyces genome sequencing and annotation.</title>
        <authorList>
            <person name="Minardi D."/>
            <person name="Oidtmann B."/>
            <person name="Van Der Giezen M."/>
            <person name="Studholme D.J."/>
        </authorList>
    </citation>
    <scope>NUCLEOTIDE SEQUENCE [LARGE SCALE GENOMIC DNA]</scope>
    <source>
        <strain evidence="1 2">Sv</strain>
    </source>
</reference>
<name>A0A3R6WWG3_APHAT</name>
<dbReference type="AlphaFoldDB" id="A0A3R6WWG3"/>
<sequence length="114" mass="12417">MQYVGLVLSHITAAYAIHLESAGTHGPGGRPFIRPGILSINITNVGHAQFQQAEIVTESAALKLPPSFLVQESVHQPFMPQDVPQSQPTGDPYSFRYLENTSERAEEEMAPGDT</sequence>